<evidence type="ECO:0000256" key="3">
    <source>
        <dbReference type="ARBA" id="ARBA00009105"/>
    </source>
</evidence>
<evidence type="ECO:0000313" key="11">
    <source>
        <dbReference type="Proteomes" id="UP000663671"/>
    </source>
</evidence>
<evidence type="ECO:0000256" key="4">
    <source>
        <dbReference type="ARBA" id="ARBA00022679"/>
    </source>
</evidence>
<dbReference type="Pfam" id="PF11051">
    <property type="entry name" value="Mannosyl_trans3"/>
    <property type="match status" value="2"/>
</dbReference>
<keyword evidence="7" id="KW-1133">Transmembrane helix</keyword>
<dbReference type="PANTHER" id="PTHR31646:SF1">
    <property type="entry name" value="ALPHA-1,2-MANNOSYLTRANSFERASE MNN2"/>
    <property type="match status" value="1"/>
</dbReference>
<evidence type="ECO:0000256" key="2">
    <source>
        <dbReference type="ARBA" id="ARBA00004922"/>
    </source>
</evidence>
<keyword evidence="9" id="KW-0472">Membrane</keyword>
<comment type="subcellular location">
    <subcellularLocation>
        <location evidence="1">Golgi apparatus membrane</location>
        <topology evidence="1">Single-pass type II membrane protein</topology>
    </subcellularLocation>
</comment>
<proteinExistence type="inferred from homology"/>
<dbReference type="SUPFAM" id="SSF53448">
    <property type="entry name" value="Nucleotide-diphospho-sugar transferases"/>
    <property type="match status" value="1"/>
</dbReference>
<dbReference type="AlphaFoldDB" id="A0A8A1MFI5"/>
<sequence length="1087" mass="123274">MHLINPLRRRRRLRLRLRSTSTTFCLYLAMNPKAKIGRPVARKGLPDGKISTMASRRLIEMFRGRIIRRLVLFAILICLLFAGLQRTVAPTRPIPPTPALSPNGIPNFRRQAQFWNNLYDLLESNPPGVDAPKRLRRVGDIIFKPDASYARPDLLYMPDPDVELLRKSHQQVVRKIEANTARLRLVYEGGKRGIVSAATKRDLPTLLVSLRMLRQRGTRFPVEVFIASESEYDDIVCGVILPGLNANCIVMSDILGVNPNYNVARYWLKSFAILFSSFEQVLWLDADCFPLHDAIEIFQSEPFTEIGLVTWPDFWVSSASPYFYNITSQPQPSLSERASTNGRQFLISKKTHAKTLLLASYYNYYGTMHYYRLLGQGAPGEGDKESFLAAAAVLNQPFYAVREPIRSIGRLNADGNMTAYAMVQYSPTEDHKLMSTGIDRAKDPNAAPAPHPFFIHVPNSKMNPASIFNGNSRKHFGLDGPNGRPMRAWVEEKETIDSIGGPKVERQLWSQVAWTACTLEEMEYKDWARHRPICTRANEYVDAVFSEGIDCVRPFLLFDLLVRFVTSSILPYMSQSVYEVNQQVFRMGNFNCAATIGLILLETKQWTFPDIVGGSASLTGSFYGPVTSVSHNPHVRLPHPSSPALSSQKWDICPFTMEPMMDIRSRRPAENAPGFAPPQEGWVCDNCCQTSKNEKNETATSSSRDIDTRDGIRTKLCGEIRQCINNQFSLASKEWRAVGFGFYEENNLTHYQSLLKKGHGIYCHLLNEQEVAWHDNSYMTRLSALLRRLPALEQIVITDKDENALGLSADIAKDPAVTIRAGDCERTLPQEWCDSLLIKFCSLPSYWQSCFSCVEVQAKRIRHFTREPPPAELLPAIFGVLEHANIFPTHCHIYLSTPVSYETLEISSGSLQCISRVVRRATDLSLGFYGLDRHFGPSSALLDRESIGKQHLYSLSRAFFNTDSVQSIKIDTSLHWFVAGEPWGDVKLSDLLPYRERCWPNLRAISLIIEFQGPDLRHLVEQHKGSLRIVHAHCLLPKEDLVKYIKDTIGPRVEEVLFCEPARTESRRFSRNAVFFSPWGHRHIFSS</sequence>
<dbReference type="GO" id="GO:0000139">
    <property type="term" value="C:Golgi membrane"/>
    <property type="evidence" value="ECO:0007669"/>
    <property type="project" value="UniProtKB-SubCell"/>
</dbReference>
<name>A0A8A1MFI5_AJECA</name>
<evidence type="ECO:0000256" key="9">
    <source>
        <dbReference type="ARBA" id="ARBA00023136"/>
    </source>
</evidence>
<keyword evidence="5" id="KW-0812">Transmembrane</keyword>
<dbReference type="InterPro" id="IPR022751">
    <property type="entry name" value="Alpha_mannosyltransferase"/>
</dbReference>
<keyword evidence="4 10" id="KW-0808">Transferase</keyword>
<evidence type="ECO:0000313" key="10">
    <source>
        <dbReference type="EMBL" id="QSS65266.1"/>
    </source>
</evidence>
<organism evidence="10 11">
    <name type="scientific">Ajellomyces capsulatus</name>
    <name type="common">Darling's disease fungus</name>
    <name type="synonym">Histoplasma capsulatum</name>
    <dbReference type="NCBI Taxonomy" id="5037"/>
    <lineage>
        <taxon>Eukaryota</taxon>
        <taxon>Fungi</taxon>
        <taxon>Dikarya</taxon>
        <taxon>Ascomycota</taxon>
        <taxon>Pezizomycotina</taxon>
        <taxon>Eurotiomycetes</taxon>
        <taxon>Eurotiomycetidae</taxon>
        <taxon>Onygenales</taxon>
        <taxon>Ajellomycetaceae</taxon>
        <taxon>Histoplasma</taxon>
    </lineage>
</organism>
<protein>
    <submittedName>
        <fullName evidence="10">Alpha-1,2 mannosyltransferase</fullName>
    </submittedName>
</protein>
<keyword evidence="10" id="KW-0328">Glycosyltransferase</keyword>
<comment type="similarity">
    <text evidence="3">Belongs to the MNN1/MNT family.</text>
</comment>
<dbReference type="OrthoDB" id="4484309at2759"/>
<dbReference type="VEuPathDB" id="FungiDB:I7I51_06108"/>
<dbReference type="InterPro" id="IPR029044">
    <property type="entry name" value="Nucleotide-diphossugar_trans"/>
</dbReference>
<evidence type="ECO:0000256" key="7">
    <source>
        <dbReference type="ARBA" id="ARBA00022989"/>
    </source>
</evidence>
<dbReference type="GO" id="GO:0046354">
    <property type="term" value="P:mannan biosynthetic process"/>
    <property type="evidence" value="ECO:0007669"/>
    <property type="project" value="TreeGrafter"/>
</dbReference>
<evidence type="ECO:0000256" key="5">
    <source>
        <dbReference type="ARBA" id="ARBA00022692"/>
    </source>
</evidence>
<evidence type="ECO:0000256" key="8">
    <source>
        <dbReference type="ARBA" id="ARBA00023034"/>
    </source>
</evidence>
<dbReference type="CDD" id="cd00761">
    <property type="entry name" value="Glyco_tranf_GTA_type"/>
    <property type="match status" value="1"/>
</dbReference>
<evidence type="ECO:0000256" key="6">
    <source>
        <dbReference type="ARBA" id="ARBA00022968"/>
    </source>
</evidence>
<dbReference type="EMBL" id="CP069115">
    <property type="protein sequence ID" value="QSS65266.1"/>
    <property type="molecule type" value="Genomic_DNA"/>
</dbReference>
<reference evidence="10" key="1">
    <citation type="submission" date="2021-01" db="EMBL/GenBank/DDBJ databases">
        <title>Chromosome-level genome assembly of a human fungal pathogen reveals clustering of transcriptionally co-regulated genes.</title>
        <authorList>
            <person name="Voorhies M."/>
            <person name="Cohen S."/>
            <person name="Shea T.P."/>
            <person name="Petrus S."/>
            <person name="Munoz J.F."/>
            <person name="Poplawski S."/>
            <person name="Goldman W.E."/>
            <person name="Michael T."/>
            <person name="Cuomo C.A."/>
            <person name="Sil A."/>
            <person name="Beyhan S."/>
        </authorList>
    </citation>
    <scope>NUCLEOTIDE SEQUENCE</scope>
    <source>
        <strain evidence="10">WU24</strain>
    </source>
</reference>
<accession>A0A8A1MFI5</accession>
<dbReference type="GO" id="GO:0000026">
    <property type="term" value="F:alpha-1,2-mannosyltransferase activity"/>
    <property type="evidence" value="ECO:0007669"/>
    <property type="project" value="TreeGrafter"/>
</dbReference>
<keyword evidence="8" id="KW-0333">Golgi apparatus</keyword>
<dbReference type="PANTHER" id="PTHR31646">
    <property type="entry name" value="ALPHA-1,2-MANNOSYLTRANSFERASE MNN2"/>
    <property type="match status" value="1"/>
</dbReference>
<comment type="pathway">
    <text evidence="2">Protein modification; protein glycosylation.</text>
</comment>
<dbReference type="Proteomes" id="UP000663671">
    <property type="component" value="Chromosome 3"/>
</dbReference>
<gene>
    <name evidence="10" type="ORF">I7I51_06108</name>
</gene>
<keyword evidence="6" id="KW-0735">Signal-anchor</keyword>
<evidence type="ECO:0000256" key="1">
    <source>
        <dbReference type="ARBA" id="ARBA00004323"/>
    </source>
</evidence>